<gene>
    <name evidence="3" type="ORF">EOD39_15689</name>
</gene>
<reference evidence="3 4" key="1">
    <citation type="submission" date="2019-01" db="EMBL/GenBank/DDBJ databases">
        <title>Draft Genome and Complete Hox-Cluster Characterization of the Sterlet Sturgeon (Acipenser ruthenus).</title>
        <authorList>
            <person name="Wei Q."/>
        </authorList>
    </citation>
    <scope>NUCLEOTIDE SEQUENCE [LARGE SCALE GENOMIC DNA]</scope>
    <source>
        <strain evidence="3">WHYD16114868_AA</strain>
        <tissue evidence="3">Blood</tissue>
    </source>
</reference>
<name>A0A444UC88_ACIRT</name>
<accession>A0A444UC88</accession>
<keyword evidence="1 3" id="KW-0430">Lectin</keyword>
<evidence type="ECO:0000313" key="3">
    <source>
        <dbReference type="EMBL" id="RXM32785.1"/>
    </source>
</evidence>
<dbReference type="InterPro" id="IPR050111">
    <property type="entry name" value="C-type_lectin/snaclec_domain"/>
</dbReference>
<feature type="domain" description="C-type lectin" evidence="2">
    <location>
        <begin position="8"/>
        <end position="133"/>
    </location>
</feature>
<dbReference type="Gene3D" id="3.10.100.10">
    <property type="entry name" value="Mannose-Binding Protein A, subunit A"/>
    <property type="match status" value="1"/>
</dbReference>
<dbReference type="InterPro" id="IPR016187">
    <property type="entry name" value="CTDL_fold"/>
</dbReference>
<dbReference type="SUPFAM" id="SSF56436">
    <property type="entry name" value="C-type lectin-like"/>
    <property type="match status" value="1"/>
</dbReference>
<organism evidence="3 4">
    <name type="scientific">Acipenser ruthenus</name>
    <name type="common">Sterlet sturgeon</name>
    <dbReference type="NCBI Taxonomy" id="7906"/>
    <lineage>
        <taxon>Eukaryota</taxon>
        <taxon>Metazoa</taxon>
        <taxon>Chordata</taxon>
        <taxon>Craniata</taxon>
        <taxon>Vertebrata</taxon>
        <taxon>Euteleostomi</taxon>
        <taxon>Actinopterygii</taxon>
        <taxon>Chondrostei</taxon>
        <taxon>Acipenseriformes</taxon>
        <taxon>Acipenseridae</taxon>
        <taxon>Acipenser</taxon>
    </lineage>
</organism>
<sequence>CPEKWLQFNGKCYYFSTDTMNWHSSRASCVSMGADLVIIESEAEQRFLMNAAKAQTARNRYWIGLTDAVTEGVWLWVDGTPLNDKAKYWYTGQPDDWKEGEDSSGEDCARLAYSIDWADPLKVWHDSSCTQKKYRRICETMAVIINT</sequence>
<dbReference type="CDD" id="cd03590">
    <property type="entry name" value="CLECT_DC-SIGN_like"/>
    <property type="match status" value="1"/>
</dbReference>
<dbReference type="AlphaFoldDB" id="A0A444UC88"/>
<dbReference type="SMART" id="SM00034">
    <property type="entry name" value="CLECT"/>
    <property type="match status" value="1"/>
</dbReference>
<proteinExistence type="predicted"/>
<dbReference type="Proteomes" id="UP000289886">
    <property type="component" value="Unassembled WGS sequence"/>
</dbReference>
<dbReference type="InterPro" id="IPR033989">
    <property type="entry name" value="CD209-like_CTLD"/>
</dbReference>
<feature type="non-terminal residue" evidence="3">
    <location>
        <position position="1"/>
    </location>
</feature>
<dbReference type="PROSITE" id="PS50041">
    <property type="entry name" value="C_TYPE_LECTIN_2"/>
    <property type="match status" value="1"/>
</dbReference>
<keyword evidence="4" id="KW-1185">Reference proteome</keyword>
<evidence type="ECO:0000313" key="4">
    <source>
        <dbReference type="Proteomes" id="UP000289886"/>
    </source>
</evidence>
<evidence type="ECO:0000259" key="2">
    <source>
        <dbReference type="PROSITE" id="PS50041"/>
    </source>
</evidence>
<dbReference type="InterPro" id="IPR001304">
    <property type="entry name" value="C-type_lectin-like"/>
</dbReference>
<dbReference type="GO" id="GO:0030246">
    <property type="term" value="F:carbohydrate binding"/>
    <property type="evidence" value="ECO:0007669"/>
    <property type="project" value="UniProtKB-KW"/>
</dbReference>
<dbReference type="Pfam" id="PF00059">
    <property type="entry name" value="Lectin_C"/>
    <property type="match status" value="1"/>
</dbReference>
<protein>
    <submittedName>
        <fullName evidence="3">C-type lectin domain family 4 member E</fullName>
    </submittedName>
</protein>
<dbReference type="EMBL" id="SCEB01214845">
    <property type="protein sequence ID" value="RXM32785.1"/>
    <property type="molecule type" value="Genomic_DNA"/>
</dbReference>
<comment type="caution">
    <text evidence="3">The sequence shown here is derived from an EMBL/GenBank/DDBJ whole genome shotgun (WGS) entry which is preliminary data.</text>
</comment>
<evidence type="ECO:0000256" key="1">
    <source>
        <dbReference type="ARBA" id="ARBA00022734"/>
    </source>
</evidence>
<dbReference type="PANTHER" id="PTHR22803">
    <property type="entry name" value="MANNOSE, PHOSPHOLIPASE, LECTIN RECEPTOR RELATED"/>
    <property type="match status" value="1"/>
</dbReference>
<dbReference type="InterPro" id="IPR016186">
    <property type="entry name" value="C-type_lectin-like/link_sf"/>
</dbReference>